<organism evidence="1 2">
    <name type="scientific">Vespula germanica</name>
    <name type="common">German yellow jacket</name>
    <name type="synonym">Paravespula germanica</name>
    <dbReference type="NCBI Taxonomy" id="30212"/>
    <lineage>
        <taxon>Eukaryota</taxon>
        <taxon>Metazoa</taxon>
        <taxon>Ecdysozoa</taxon>
        <taxon>Arthropoda</taxon>
        <taxon>Hexapoda</taxon>
        <taxon>Insecta</taxon>
        <taxon>Pterygota</taxon>
        <taxon>Neoptera</taxon>
        <taxon>Endopterygota</taxon>
        <taxon>Hymenoptera</taxon>
        <taxon>Apocrita</taxon>
        <taxon>Aculeata</taxon>
        <taxon>Vespoidea</taxon>
        <taxon>Vespidae</taxon>
        <taxon>Vespinae</taxon>
        <taxon>Vespula</taxon>
    </lineage>
</organism>
<reference evidence="1" key="1">
    <citation type="journal article" date="2020" name="G3 (Bethesda)">
        <title>High-Quality Assemblies for Three Invasive Social Wasps from the &lt;i&gt;Vespula&lt;/i&gt; Genus.</title>
        <authorList>
            <person name="Harrop T.W.R."/>
            <person name="Guhlin J."/>
            <person name="McLaughlin G.M."/>
            <person name="Permina E."/>
            <person name="Stockwell P."/>
            <person name="Gilligan J."/>
            <person name="Le Lec M.F."/>
            <person name="Gruber M.A.M."/>
            <person name="Quinn O."/>
            <person name="Lovegrove M."/>
            <person name="Duncan E.J."/>
            <person name="Remnant E.J."/>
            <person name="Van Eeckhoven J."/>
            <person name="Graham B."/>
            <person name="Knapp R.A."/>
            <person name="Langford K.W."/>
            <person name="Kronenberg Z."/>
            <person name="Press M.O."/>
            <person name="Eacker S.M."/>
            <person name="Wilson-Rankin E.E."/>
            <person name="Purcell J."/>
            <person name="Lester P.J."/>
            <person name="Dearden P.K."/>
        </authorList>
    </citation>
    <scope>NUCLEOTIDE SEQUENCE</scope>
    <source>
        <strain evidence="1">Linc-1</strain>
    </source>
</reference>
<accession>A0A834NW60</accession>
<gene>
    <name evidence="1" type="ORF">HZH68_001751</name>
</gene>
<proteinExistence type="predicted"/>
<dbReference type="EMBL" id="JACSDZ010000001">
    <property type="protein sequence ID" value="KAF7419098.1"/>
    <property type="molecule type" value="Genomic_DNA"/>
</dbReference>
<comment type="caution">
    <text evidence="1">The sequence shown here is derived from an EMBL/GenBank/DDBJ whole genome shotgun (WGS) entry which is preliminary data.</text>
</comment>
<sequence>MTNDETSFDRSDLAHLHAPSTQYLPPFPPGILPTCLQAALHSSSVQPEKIRILCLTSLRKNEEIENSTTYSLTSIIFFFLVFNSS</sequence>
<name>A0A834NW60_VESGE</name>
<keyword evidence="2" id="KW-1185">Reference proteome</keyword>
<dbReference type="AlphaFoldDB" id="A0A834NW60"/>
<protein>
    <submittedName>
        <fullName evidence="1">Uncharacterized protein</fullName>
    </submittedName>
</protein>
<evidence type="ECO:0000313" key="1">
    <source>
        <dbReference type="EMBL" id="KAF7419098.1"/>
    </source>
</evidence>
<dbReference type="Proteomes" id="UP000617340">
    <property type="component" value="Unassembled WGS sequence"/>
</dbReference>
<evidence type="ECO:0000313" key="2">
    <source>
        <dbReference type="Proteomes" id="UP000617340"/>
    </source>
</evidence>